<evidence type="ECO:0000256" key="1">
    <source>
        <dbReference type="SAM" id="MobiDB-lite"/>
    </source>
</evidence>
<accession>A0A2V2W7Y9</accession>
<dbReference type="VEuPathDB" id="TriTrypDB:TcCL_NonESM06965"/>
<feature type="compositionally biased region" description="Acidic residues" evidence="1">
    <location>
        <begin position="166"/>
        <end position="182"/>
    </location>
</feature>
<name>A0A2V2W7Y9_TRYCR</name>
<dbReference type="OrthoDB" id="10648582at2759"/>
<feature type="signal peptide" evidence="2">
    <location>
        <begin position="1"/>
        <end position="27"/>
    </location>
</feature>
<evidence type="ECO:0000313" key="3">
    <source>
        <dbReference type="EMBL" id="PWV04708.1"/>
    </source>
</evidence>
<dbReference type="VEuPathDB" id="TriTrypDB:TcYC6_0161080"/>
<dbReference type="OMA" id="MDGMSAF"/>
<dbReference type="VEuPathDB" id="TriTrypDB:BCY84_01222"/>
<sequence>MAMMMTGRVLLVCALCVLWCGVSVAAADVAGGGDGSADEYFVLRWHAQLRKECAEAVGRRTEDRKDAFTVDDCVRRGMDGMSAFGDGRRVWRRQLSAVVAGDDITDDDSTRGSSSEVQAETDTGSLGGRPPKPPLESVPGAVPDAQELGKLSEASGPTINGTGETLDGEGEEGDVSQDEGQDDKDGKDEVVDAAPGNGDSETSNKGHEDEKERVKEEKAGSTTKEREGDENNAAGRGPAQGTTASRPASPVDVRNPQNSVLDQDGAGREKGGAGPVVLPQAAGLREAEGVPAKLAPGGDAAGKETERQNGTAEQVAAKEVQTPVGDSSAEAAAAGKESKGEKEEENVSEAEKEKSHENVDEEAAGKNGGNATKKLQKEAMDETRLKKRNEQKEAENANNTKEEPDEEEVKKATQEEEAADKEKMVSARILTKINTTTPADSDGSTAVSHTTFPLLLLLVACAAAAAVVAA</sequence>
<feature type="region of interest" description="Disordered" evidence="1">
    <location>
        <begin position="102"/>
        <end position="425"/>
    </location>
</feature>
<dbReference type="Proteomes" id="UP000246078">
    <property type="component" value="Unassembled WGS sequence"/>
</dbReference>
<feature type="compositionally biased region" description="Basic and acidic residues" evidence="1">
    <location>
        <begin position="375"/>
        <end position="395"/>
    </location>
</feature>
<dbReference type="VEuPathDB" id="TriTrypDB:C3747_145g88"/>
<feature type="chain" id="PRO_5016086390" evidence="2">
    <location>
        <begin position="28"/>
        <end position="470"/>
    </location>
</feature>
<proteinExistence type="predicted"/>
<dbReference type="VEuPathDB" id="TriTrypDB:TCSYLVIO_008155"/>
<dbReference type="VEuPathDB" id="TriTrypDB:TcCLB.509905.180"/>
<dbReference type="EMBL" id="PRFC01000145">
    <property type="protein sequence ID" value="PWV04708.1"/>
    <property type="molecule type" value="Genomic_DNA"/>
</dbReference>
<dbReference type="VEuPathDB" id="TriTrypDB:TCDM_12163"/>
<evidence type="ECO:0000256" key="2">
    <source>
        <dbReference type="SAM" id="SignalP"/>
    </source>
</evidence>
<dbReference type="VEuPathDB" id="TriTrypDB:TCSYLVIO_005696"/>
<dbReference type="AlphaFoldDB" id="A0A2V2W7Y9"/>
<feature type="compositionally biased region" description="Basic and acidic residues" evidence="1">
    <location>
        <begin position="408"/>
        <end position="425"/>
    </location>
</feature>
<dbReference type="VEuPathDB" id="TriTrypDB:ECC02_011889"/>
<dbReference type="VEuPathDB" id="TriTrypDB:TcCLB.509115.30"/>
<feature type="compositionally biased region" description="Basic and acidic residues" evidence="1">
    <location>
        <begin position="349"/>
        <end position="358"/>
    </location>
</feature>
<dbReference type="VEuPathDB" id="TriTrypDB:C4B63_55g201"/>
<gene>
    <name evidence="3" type="ORF">C3747_145g88</name>
</gene>
<protein>
    <submittedName>
        <fullName evidence="3">Mucin-associated surface protein (MASP)</fullName>
    </submittedName>
</protein>
<dbReference type="VEuPathDB" id="TriTrypDB:TcCLB.508977.50"/>
<feature type="compositionally biased region" description="Polar residues" evidence="1">
    <location>
        <begin position="111"/>
        <end position="124"/>
    </location>
</feature>
<keyword evidence="2" id="KW-0732">Signal</keyword>
<feature type="compositionally biased region" description="Basic and acidic residues" evidence="1">
    <location>
        <begin position="202"/>
        <end position="229"/>
    </location>
</feature>
<comment type="caution">
    <text evidence="3">The sequence shown here is derived from an EMBL/GenBank/DDBJ whole genome shotgun (WGS) entry which is preliminary data.</text>
</comment>
<dbReference type="VEuPathDB" id="TriTrypDB:Tc_MARK_6864"/>
<reference evidence="3 4" key="1">
    <citation type="journal article" date="2018" name="Microb. Genom.">
        <title>Expanding an expanded genome: long-read sequencing of Trypanosoma cruzi.</title>
        <authorList>
            <person name="Berna L."/>
            <person name="Rodriguez M."/>
            <person name="Chiribao M.L."/>
            <person name="Parodi-Talice A."/>
            <person name="Pita S."/>
            <person name="Rijo G."/>
            <person name="Alvarez-Valin F."/>
            <person name="Robello C."/>
        </authorList>
    </citation>
    <scope>NUCLEOTIDE SEQUENCE [LARGE SCALE GENOMIC DNA]</scope>
    <source>
        <strain evidence="3 4">TCC</strain>
    </source>
</reference>
<dbReference type="VEuPathDB" id="TriTrypDB:TcG_09633"/>
<dbReference type="VEuPathDB" id="TriTrypDB:TcBrA4_0173310"/>
<organism evidence="3 4">
    <name type="scientific">Trypanosoma cruzi</name>
    <dbReference type="NCBI Taxonomy" id="5693"/>
    <lineage>
        <taxon>Eukaryota</taxon>
        <taxon>Discoba</taxon>
        <taxon>Euglenozoa</taxon>
        <taxon>Kinetoplastea</taxon>
        <taxon>Metakinetoplastina</taxon>
        <taxon>Trypanosomatida</taxon>
        <taxon>Trypanosomatidae</taxon>
        <taxon>Trypanosoma</taxon>
        <taxon>Schizotrypanum</taxon>
    </lineage>
</organism>
<evidence type="ECO:0000313" key="4">
    <source>
        <dbReference type="Proteomes" id="UP000246078"/>
    </source>
</evidence>